<evidence type="ECO:0000259" key="2">
    <source>
        <dbReference type="Pfam" id="PF02481"/>
    </source>
</evidence>
<dbReference type="GO" id="GO:0009294">
    <property type="term" value="P:DNA-mediated transformation"/>
    <property type="evidence" value="ECO:0007669"/>
    <property type="project" value="InterPro"/>
</dbReference>
<dbReference type="Pfam" id="PF17782">
    <property type="entry name" value="WHD_DprA"/>
    <property type="match status" value="1"/>
</dbReference>
<dbReference type="NCBIfam" id="TIGR00732">
    <property type="entry name" value="dprA"/>
    <property type="match status" value="1"/>
</dbReference>
<dbReference type="Proteomes" id="UP000295543">
    <property type="component" value="Unassembled WGS sequence"/>
</dbReference>
<dbReference type="Pfam" id="PF02481">
    <property type="entry name" value="DNA_processg_A"/>
    <property type="match status" value="1"/>
</dbReference>
<accession>A0A4R5UF57</accession>
<name>A0A4R5UF57_9GAMM</name>
<evidence type="ECO:0000313" key="5">
    <source>
        <dbReference type="Proteomes" id="UP000295543"/>
    </source>
</evidence>
<dbReference type="PANTHER" id="PTHR43022:SF1">
    <property type="entry name" value="PROTEIN SMF"/>
    <property type="match status" value="1"/>
</dbReference>
<dbReference type="RefSeq" id="WP_133393336.1">
    <property type="nucleotide sequence ID" value="NZ_SMTG01000002.1"/>
</dbReference>
<evidence type="ECO:0000256" key="1">
    <source>
        <dbReference type="ARBA" id="ARBA00006525"/>
    </source>
</evidence>
<evidence type="ECO:0000259" key="3">
    <source>
        <dbReference type="Pfam" id="PF17782"/>
    </source>
</evidence>
<evidence type="ECO:0000313" key="4">
    <source>
        <dbReference type="EMBL" id="TDK33943.1"/>
    </source>
</evidence>
<dbReference type="PANTHER" id="PTHR43022">
    <property type="entry name" value="PROTEIN SMF"/>
    <property type="match status" value="1"/>
</dbReference>
<keyword evidence="5" id="KW-1185">Reference proteome</keyword>
<dbReference type="OrthoDB" id="9785707at2"/>
<dbReference type="EMBL" id="SMTG01000002">
    <property type="protein sequence ID" value="TDK33943.1"/>
    <property type="molecule type" value="Genomic_DNA"/>
</dbReference>
<dbReference type="InterPro" id="IPR057666">
    <property type="entry name" value="DrpA_SLOG"/>
</dbReference>
<dbReference type="AlphaFoldDB" id="A0A4R5UF57"/>
<feature type="domain" description="Smf/DprA SLOG" evidence="2">
    <location>
        <begin position="78"/>
        <end position="285"/>
    </location>
</feature>
<dbReference type="Gene3D" id="3.40.50.450">
    <property type="match status" value="1"/>
</dbReference>
<reference evidence="4 5" key="1">
    <citation type="submission" date="2019-03" db="EMBL/GenBank/DDBJ databases">
        <title>Luteimonas zhaokaii sp.nov., isolated from the rectal contents of Plateau pika in Yushu, Qinghai Province, China.</title>
        <authorList>
            <person name="Zhang G."/>
        </authorList>
    </citation>
    <scope>NUCLEOTIDE SEQUENCE [LARGE SCALE GENOMIC DNA]</scope>
    <source>
        <strain evidence="4 5">THG-MD21</strain>
    </source>
</reference>
<comment type="similarity">
    <text evidence="1">Belongs to the DprA/Smf family.</text>
</comment>
<comment type="caution">
    <text evidence="4">The sequence shown here is derived from an EMBL/GenBank/DDBJ whole genome shotgun (WGS) entry which is preliminary data.</text>
</comment>
<dbReference type="InterPro" id="IPR003488">
    <property type="entry name" value="DprA"/>
</dbReference>
<gene>
    <name evidence="4" type="primary">dprA</name>
    <name evidence="4" type="ORF">E2F49_08160</name>
</gene>
<dbReference type="InterPro" id="IPR041614">
    <property type="entry name" value="DprA_WH"/>
</dbReference>
<organism evidence="4 5">
    <name type="scientific">Luteimonas terrae</name>
    <dbReference type="NCBI Taxonomy" id="1530191"/>
    <lineage>
        <taxon>Bacteria</taxon>
        <taxon>Pseudomonadati</taxon>
        <taxon>Pseudomonadota</taxon>
        <taxon>Gammaproteobacteria</taxon>
        <taxon>Lysobacterales</taxon>
        <taxon>Lysobacteraceae</taxon>
        <taxon>Luteimonas</taxon>
    </lineage>
</organism>
<protein>
    <submittedName>
        <fullName evidence="4">DNA-protecting protein DprA</fullName>
    </submittedName>
</protein>
<dbReference type="Gene3D" id="1.10.10.10">
    <property type="entry name" value="Winged helix-like DNA-binding domain superfamily/Winged helix DNA-binding domain"/>
    <property type="match status" value="1"/>
</dbReference>
<proteinExistence type="inferred from homology"/>
<sequence>MDIAPDLQALLRLVHAGGATAPRRALLSAPVGPAAALAGGPPAWRAAGLDARQCAAMADEAVLAPSRAWLTGAPGRHLIGWHDPDYPVLLRRMTAPPLALFVEGDPCRLWRAGIAVVGSRAPTAGGRDTAAAFARHFAGAGFSVVSGLASGIDAAAHIAALDAGGDTVAVLGCGIDIAYPRSNLRLHARIAAEGTLVSEYPPGTPARREQFPSRNRIVAGLALGTLVVEAAQRSGALITARLAADAGREVFAIPGSIHNPMARGCHRLLRDGATLVESPDEVTAALGPIAAGLADALQGRLHAPIQEADTILNTADSDAAPGIDDVDPDYNRLWKAIGHDPTGMDDLVSRSGLTVAKASAMLLSMELDGRVTSAHGRYSRKS</sequence>
<feature type="domain" description="DprA winged helix" evidence="3">
    <location>
        <begin position="319"/>
        <end position="376"/>
    </location>
</feature>
<dbReference type="SUPFAM" id="SSF102405">
    <property type="entry name" value="MCP/YpsA-like"/>
    <property type="match status" value="1"/>
</dbReference>
<dbReference type="InterPro" id="IPR036388">
    <property type="entry name" value="WH-like_DNA-bd_sf"/>
</dbReference>